<dbReference type="RefSeq" id="XP_001310743.1">
    <property type="nucleotide sequence ID" value="XM_001310742.1"/>
</dbReference>
<feature type="compositionally biased region" description="Basic and acidic residues" evidence="1">
    <location>
        <begin position="149"/>
        <end position="159"/>
    </location>
</feature>
<dbReference type="EMBL" id="DS113699">
    <property type="protein sequence ID" value="EAX97813.1"/>
    <property type="molecule type" value="Genomic_DNA"/>
</dbReference>
<proteinExistence type="predicted"/>
<reference evidence="2" key="1">
    <citation type="submission" date="2006-10" db="EMBL/GenBank/DDBJ databases">
        <authorList>
            <person name="Amadeo P."/>
            <person name="Zhao Q."/>
            <person name="Wortman J."/>
            <person name="Fraser-Liggett C."/>
            <person name="Carlton J."/>
        </authorList>
    </citation>
    <scope>NUCLEOTIDE SEQUENCE</scope>
    <source>
        <strain evidence="2">G3</strain>
    </source>
</reference>
<protein>
    <submittedName>
        <fullName evidence="2">Uncharacterized protein</fullName>
    </submittedName>
</protein>
<organism evidence="2 3">
    <name type="scientific">Trichomonas vaginalis (strain ATCC PRA-98 / G3)</name>
    <dbReference type="NCBI Taxonomy" id="412133"/>
    <lineage>
        <taxon>Eukaryota</taxon>
        <taxon>Metamonada</taxon>
        <taxon>Parabasalia</taxon>
        <taxon>Trichomonadida</taxon>
        <taxon>Trichomonadidae</taxon>
        <taxon>Trichomonas</taxon>
    </lineage>
</organism>
<gene>
    <name evidence="2" type="ORF">TVAG_411750</name>
</gene>
<dbReference type="VEuPathDB" id="TrichDB:TVAG_411750"/>
<reference evidence="2" key="2">
    <citation type="journal article" date="2007" name="Science">
        <title>Draft genome sequence of the sexually transmitted pathogen Trichomonas vaginalis.</title>
        <authorList>
            <person name="Carlton J.M."/>
            <person name="Hirt R.P."/>
            <person name="Silva J.C."/>
            <person name="Delcher A.L."/>
            <person name="Schatz M."/>
            <person name="Zhao Q."/>
            <person name="Wortman J.R."/>
            <person name="Bidwell S.L."/>
            <person name="Alsmark U.C.M."/>
            <person name="Besteiro S."/>
            <person name="Sicheritz-Ponten T."/>
            <person name="Noel C.J."/>
            <person name="Dacks J.B."/>
            <person name="Foster P.G."/>
            <person name="Simillion C."/>
            <person name="Van de Peer Y."/>
            <person name="Miranda-Saavedra D."/>
            <person name="Barton G.J."/>
            <person name="Westrop G.D."/>
            <person name="Mueller S."/>
            <person name="Dessi D."/>
            <person name="Fiori P.L."/>
            <person name="Ren Q."/>
            <person name="Paulsen I."/>
            <person name="Zhang H."/>
            <person name="Bastida-Corcuera F.D."/>
            <person name="Simoes-Barbosa A."/>
            <person name="Brown M.T."/>
            <person name="Hayes R.D."/>
            <person name="Mukherjee M."/>
            <person name="Okumura C.Y."/>
            <person name="Schneider R."/>
            <person name="Smith A.J."/>
            <person name="Vanacova S."/>
            <person name="Villalvazo M."/>
            <person name="Haas B.J."/>
            <person name="Pertea M."/>
            <person name="Feldblyum T.V."/>
            <person name="Utterback T.R."/>
            <person name="Shu C.L."/>
            <person name="Osoegawa K."/>
            <person name="de Jong P.J."/>
            <person name="Hrdy I."/>
            <person name="Horvathova L."/>
            <person name="Zubacova Z."/>
            <person name="Dolezal P."/>
            <person name="Malik S.B."/>
            <person name="Logsdon J.M. Jr."/>
            <person name="Henze K."/>
            <person name="Gupta A."/>
            <person name="Wang C.C."/>
            <person name="Dunne R.L."/>
            <person name="Upcroft J.A."/>
            <person name="Upcroft P."/>
            <person name="White O."/>
            <person name="Salzberg S.L."/>
            <person name="Tang P."/>
            <person name="Chiu C.-H."/>
            <person name="Lee Y.-S."/>
            <person name="Embley T.M."/>
            <person name="Coombs G.H."/>
            <person name="Mottram J.C."/>
            <person name="Tachezy J."/>
            <person name="Fraser-Liggett C.M."/>
            <person name="Johnson P.J."/>
        </authorList>
    </citation>
    <scope>NUCLEOTIDE SEQUENCE [LARGE SCALE GENOMIC DNA]</scope>
    <source>
        <strain evidence="2">G3</strain>
    </source>
</reference>
<dbReference type="VEuPathDB" id="TrichDB:TVAGG3_0995360"/>
<evidence type="ECO:0000256" key="1">
    <source>
        <dbReference type="SAM" id="MobiDB-lite"/>
    </source>
</evidence>
<evidence type="ECO:0000313" key="3">
    <source>
        <dbReference type="Proteomes" id="UP000001542"/>
    </source>
</evidence>
<sequence length="166" mass="19427">MSGEFLDKQEDLDELTAQYIERNGGNNLLYAEYLRMTADLAAESDATVFNHLEPDIKYTVNDKAFMEALKYCIAFLKSNKMVETLATMRTEYPELPNKTGYARRTEIERSWENMLETSHKLGQRKFEKTVKNFANELGLEDYQPKKFKKSAEQASEEKKRSHHHHH</sequence>
<feature type="region of interest" description="Disordered" evidence="1">
    <location>
        <begin position="144"/>
        <end position="166"/>
    </location>
</feature>
<dbReference type="InParanoid" id="A2FB83"/>
<name>A2FB83_TRIV3</name>
<dbReference type="KEGG" id="tva:4755602"/>
<keyword evidence="3" id="KW-1185">Reference proteome</keyword>
<accession>A2FB83</accession>
<dbReference type="AlphaFoldDB" id="A2FB83"/>
<dbReference type="Proteomes" id="UP000001542">
    <property type="component" value="Unassembled WGS sequence"/>
</dbReference>
<dbReference type="SMR" id="A2FB83"/>
<evidence type="ECO:0000313" key="2">
    <source>
        <dbReference type="EMBL" id="EAX97813.1"/>
    </source>
</evidence>
<dbReference type="OrthoDB" id="10511948at2759"/>